<evidence type="ECO:0000256" key="10">
    <source>
        <dbReference type="SAM" id="MobiDB-lite"/>
    </source>
</evidence>
<evidence type="ECO:0000256" key="5">
    <source>
        <dbReference type="ARBA" id="ARBA00022448"/>
    </source>
</evidence>
<dbReference type="GO" id="GO:0071973">
    <property type="term" value="P:bacterial-type flagellum-dependent cell motility"/>
    <property type="evidence" value="ECO:0007669"/>
    <property type="project" value="InterPro"/>
</dbReference>
<gene>
    <name evidence="12" type="primary">fliH</name>
    <name evidence="12" type="ordered locus">TOL2_C35840</name>
</gene>
<evidence type="ECO:0000256" key="1">
    <source>
        <dbReference type="ARBA" id="ARBA00003041"/>
    </source>
</evidence>
<feature type="compositionally biased region" description="Basic and acidic residues" evidence="10">
    <location>
        <begin position="74"/>
        <end position="85"/>
    </location>
</feature>
<reference evidence="12 13" key="1">
    <citation type="journal article" date="2013" name="Environ. Microbiol.">
        <title>Complete genome, catabolic sub-proteomes and key-metabolites of Desulfobacula toluolica Tol2, a marine, aromatic compound-degrading, sulfate-reducing bacterium.</title>
        <authorList>
            <person name="Wohlbrand L."/>
            <person name="Jacob J.H."/>
            <person name="Kube M."/>
            <person name="Mussmann M."/>
            <person name="Jarling R."/>
            <person name="Beck A."/>
            <person name="Amann R."/>
            <person name="Wilkes H."/>
            <person name="Reinhardt R."/>
            <person name="Rabus R."/>
        </authorList>
    </citation>
    <scope>NUCLEOTIDE SEQUENCE [LARGE SCALE GENOMIC DNA]</scope>
    <source>
        <strain evidence="13">DSM 7467 / Tol2</strain>
    </source>
</reference>
<keyword evidence="12" id="KW-0282">Flagellum</keyword>
<dbReference type="Proteomes" id="UP000007347">
    <property type="component" value="Chromosome"/>
</dbReference>
<protein>
    <recommendedName>
        <fullName evidence="4">Flagellar assembly protein FliH</fullName>
    </recommendedName>
</protein>
<sequence length="324" mass="37137">MSDKKSDQFSPMTLNSLERFDQEHSSKPDESDPDFNRFKMLFEKPKLEDEVFEFKVIYDAEKERDDIFFNPLIKKKDDRLEKEATNNEMDDQEQHPLSEKEKEPSEPVETSDEKGYRQGFEKGLEQGMLQGQKQGYEDGFKKGEAEGFEQGEAQGSEKGHKHGVEKGFKEGEVKGKQEIREKAVEILNALEASLKTADQTLDLLVEKYEEKIIALIQQIAQKAIMARLEIDDEMIKPLIMDTLKTLVQPEEVVLSVSLEDYDYIEMIKDEFFEQIDSLNSVSIRSDPTIKRGGCKIETNTGFVSTDLESRLDSIFDAFKTAGTK</sequence>
<dbReference type="EMBL" id="FO203503">
    <property type="protein sequence ID" value="CCK81741.1"/>
    <property type="molecule type" value="Genomic_DNA"/>
</dbReference>
<dbReference type="STRING" id="651182.TOL2_C35840"/>
<dbReference type="KEGG" id="dto:TOL2_C35840"/>
<proteinExistence type="inferred from homology"/>
<feature type="compositionally biased region" description="Basic and acidic residues" evidence="10">
    <location>
        <begin position="92"/>
        <end position="115"/>
    </location>
</feature>
<keyword evidence="5" id="KW-0813">Transport</keyword>
<keyword evidence="6" id="KW-0963">Cytoplasm</keyword>
<keyword evidence="12" id="KW-0969">Cilium</keyword>
<dbReference type="PRINTS" id="PR01003">
    <property type="entry name" value="FLGFLIH"/>
</dbReference>
<feature type="compositionally biased region" description="Basic and acidic residues" evidence="10">
    <location>
        <begin position="18"/>
        <end position="36"/>
    </location>
</feature>
<evidence type="ECO:0000256" key="9">
    <source>
        <dbReference type="ARBA" id="ARBA00023225"/>
    </source>
</evidence>
<dbReference type="HOGENOM" id="CLU_828258_0_0_7"/>
<dbReference type="GO" id="GO:0003774">
    <property type="term" value="F:cytoskeletal motor activity"/>
    <property type="evidence" value="ECO:0007669"/>
    <property type="project" value="InterPro"/>
</dbReference>
<keyword evidence="9" id="KW-1006">Bacterial flagellum protein export</keyword>
<feature type="region of interest" description="Disordered" evidence="10">
    <location>
        <begin position="68"/>
        <end position="115"/>
    </location>
</feature>
<evidence type="ECO:0000313" key="12">
    <source>
        <dbReference type="EMBL" id="CCK81741.1"/>
    </source>
</evidence>
<evidence type="ECO:0000256" key="3">
    <source>
        <dbReference type="ARBA" id="ARBA00006602"/>
    </source>
</evidence>
<accession>K0NJR5</accession>
<evidence type="ECO:0000256" key="7">
    <source>
        <dbReference type="ARBA" id="ARBA00022795"/>
    </source>
</evidence>
<keyword evidence="13" id="KW-1185">Reference proteome</keyword>
<dbReference type="GO" id="GO:0044781">
    <property type="term" value="P:bacterial-type flagellum organization"/>
    <property type="evidence" value="ECO:0007669"/>
    <property type="project" value="UniProtKB-KW"/>
</dbReference>
<evidence type="ECO:0000313" key="13">
    <source>
        <dbReference type="Proteomes" id="UP000007347"/>
    </source>
</evidence>
<feature type="domain" description="Flagellar assembly protein FliH/Type III secretion system HrpE" evidence="11">
    <location>
        <begin position="187"/>
        <end position="313"/>
    </location>
</feature>
<dbReference type="InterPro" id="IPR051472">
    <property type="entry name" value="T3SS_Stator/FliH"/>
</dbReference>
<dbReference type="InterPro" id="IPR000563">
    <property type="entry name" value="Flag_FliH"/>
</dbReference>
<dbReference type="Pfam" id="PF02108">
    <property type="entry name" value="FliH"/>
    <property type="match status" value="1"/>
</dbReference>
<dbReference type="PANTHER" id="PTHR34982">
    <property type="entry name" value="YOP PROTEINS TRANSLOCATION PROTEIN L"/>
    <property type="match status" value="1"/>
</dbReference>
<comment type="similarity">
    <text evidence="3">Belongs to the FliH family.</text>
</comment>
<keyword evidence="12" id="KW-0966">Cell projection</keyword>
<name>K0NJR5_DESTT</name>
<organism evidence="12 13">
    <name type="scientific">Desulfobacula toluolica (strain DSM 7467 / Tol2)</name>
    <dbReference type="NCBI Taxonomy" id="651182"/>
    <lineage>
        <taxon>Bacteria</taxon>
        <taxon>Pseudomonadati</taxon>
        <taxon>Thermodesulfobacteriota</taxon>
        <taxon>Desulfobacteria</taxon>
        <taxon>Desulfobacterales</taxon>
        <taxon>Desulfobacteraceae</taxon>
        <taxon>Desulfobacula</taxon>
    </lineage>
</organism>
<dbReference type="GO" id="GO:0015031">
    <property type="term" value="P:protein transport"/>
    <property type="evidence" value="ECO:0007669"/>
    <property type="project" value="UniProtKB-KW"/>
</dbReference>
<dbReference type="PANTHER" id="PTHR34982:SF1">
    <property type="entry name" value="FLAGELLAR ASSEMBLY PROTEIN FLIH"/>
    <property type="match status" value="1"/>
</dbReference>
<keyword evidence="7" id="KW-1005">Bacterial flagellum biogenesis</keyword>
<evidence type="ECO:0000256" key="4">
    <source>
        <dbReference type="ARBA" id="ARBA00016507"/>
    </source>
</evidence>
<comment type="function">
    <text evidence="1">Needed for flagellar regrowth and assembly.</text>
</comment>
<comment type="subcellular location">
    <subcellularLocation>
        <location evidence="2">Cytoplasm</location>
    </subcellularLocation>
</comment>
<dbReference type="SUPFAM" id="SSF160527">
    <property type="entry name" value="V-type ATPase subunit E-like"/>
    <property type="match status" value="1"/>
</dbReference>
<evidence type="ECO:0000259" key="11">
    <source>
        <dbReference type="Pfam" id="PF02108"/>
    </source>
</evidence>
<keyword evidence="8" id="KW-0653">Protein transport</keyword>
<evidence type="ECO:0000256" key="2">
    <source>
        <dbReference type="ARBA" id="ARBA00004496"/>
    </source>
</evidence>
<dbReference type="GO" id="GO:0009288">
    <property type="term" value="C:bacterial-type flagellum"/>
    <property type="evidence" value="ECO:0007669"/>
    <property type="project" value="InterPro"/>
</dbReference>
<dbReference type="InterPro" id="IPR018035">
    <property type="entry name" value="Flagellar_FliH/T3SS_HrpE"/>
</dbReference>
<feature type="region of interest" description="Disordered" evidence="10">
    <location>
        <begin position="1"/>
        <end position="36"/>
    </location>
</feature>
<dbReference type="GO" id="GO:0005829">
    <property type="term" value="C:cytosol"/>
    <property type="evidence" value="ECO:0007669"/>
    <property type="project" value="TreeGrafter"/>
</dbReference>
<evidence type="ECO:0000256" key="8">
    <source>
        <dbReference type="ARBA" id="ARBA00022927"/>
    </source>
</evidence>
<dbReference type="AlphaFoldDB" id="K0NJR5"/>
<evidence type="ECO:0000256" key="6">
    <source>
        <dbReference type="ARBA" id="ARBA00022490"/>
    </source>
</evidence>